<dbReference type="AlphaFoldDB" id="Q166S8"/>
<evidence type="ECO:0000313" key="8">
    <source>
        <dbReference type="Proteomes" id="UP000007029"/>
    </source>
</evidence>
<dbReference type="NCBIfam" id="NF006187">
    <property type="entry name" value="PRK08322.1"/>
    <property type="match status" value="1"/>
</dbReference>
<dbReference type="CDD" id="cd07035">
    <property type="entry name" value="TPP_PYR_POX_like"/>
    <property type="match status" value="1"/>
</dbReference>
<dbReference type="Gene3D" id="3.40.50.970">
    <property type="match status" value="2"/>
</dbReference>
<dbReference type="InterPro" id="IPR012001">
    <property type="entry name" value="Thiamin_PyroP_enz_TPP-bd_dom"/>
</dbReference>
<name>Q166S8_ROSDO</name>
<accession>Q166S8</accession>
<evidence type="ECO:0000259" key="4">
    <source>
        <dbReference type="Pfam" id="PF00205"/>
    </source>
</evidence>
<dbReference type="GO" id="GO:0009097">
    <property type="term" value="P:isoleucine biosynthetic process"/>
    <property type="evidence" value="ECO:0007669"/>
    <property type="project" value="TreeGrafter"/>
</dbReference>
<keyword evidence="8" id="KW-1185">Reference proteome</keyword>
<dbReference type="GO" id="GO:0005948">
    <property type="term" value="C:acetolactate synthase complex"/>
    <property type="evidence" value="ECO:0007669"/>
    <property type="project" value="TreeGrafter"/>
</dbReference>
<dbReference type="PANTHER" id="PTHR18968:SF129">
    <property type="entry name" value="ACETOLACTATE SYNTHASE"/>
    <property type="match status" value="1"/>
</dbReference>
<dbReference type="InterPro" id="IPR029061">
    <property type="entry name" value="THDP-binding"/>
</dbReference>
<reference evidence="7 8" key="1">
    <citation type="journal article" date="2007" name="J. Bacteriol.">
        <title>The complete genome sequence of Roseobacter denitrificans reveals a mixotrophic rather than photosynthetic metabolism.</title>
        <authorList>
            <person name="Swingley W.D."/>
            <person name="Sadekar S."/>
            <person name="Mastrian S.D."/>
            <person name="Matthies H.J."/>
            <person name="Hao J."/>
            <person name="Ramos H."/>
            <person name="Acharya C.R."/>
            <person name="Conrad A.L."/>
            <person name="Taylor H.L."/>
            <person name="Dejesa L.C."/>
            <person name="Shah M.K."/>
            <person name="O'huallachain M.E."/>
            <person name="Lince M.T."/>
            <person name="Blankenship R.E."/>
            <person name="Beatty J.T."/>
            <person name="Touchman J.W."/>
        </authorList>
    </citation>
    <scope>NUCLEOTIDE SEQUENCE [LARGE SCALE GENOMIC DNA]</scope>
    <source>
        <strain evidence="8">ATCC 33942 / OCh 114</strain>
    </source>
</reference>
<dbReference type="KEGG" id="rde:RD1_2449"/>
<dbReference type="InterPro" id="IPR029035">
    <property type="entry name" value="DHS-like_NAD/FAD-binding_dom"/>
</dbReference>
<dbReference type="GO" id="GO:0009099">
    <property type="term" value="P:L-valine biosynthetic process"/>
    <property type="evidence" value="ECO:0007669"/>
    <property type="project" value="TreeGrafter"/>
</dbReference>
<dbReference type="GO" id="GO:0000287">
    <property type="term" value="F:magnesium ion binding"/>
    <property type="evidence" value="ECO:0007669"/>
    <property type="project" value="InterPro"/>
</dbReference>
<dbReference type="SUPFAM" id="SSF52467">
    <property type="entry name" value="DHS-like NAD/FAD-binding domain"/>
    <property type="match status" value="1"/>
</dbReference>
<dbReference type="eggNOG" id="COG0028">
    <property type="taxonomic scope" value="Bacteria"/>
</dbReference>
<dbReference type="RefSeq" id="WP_011568632.1">
    <property type="nucleotide sequence ID" value="NC_008209.1"/>
</dbReference>
<evidence type="ECO:0000259" key="6">
    <source>
        <dbReference type="Pfam" id="PF02776"/>
    </source>
</evidence>
<dbReference type="GO" id="GO:0030976">
    <property type="term" value="F:thiamine pyrophosphate binding"/>
    <property type="evidence" value="ECO:0007669"/>
    <property type="project" value="InterPro"/>
</dbReference>
<keyword evidence="7" id="KW-0808">Transferase</keyword>
<dbReference type="PANTHER" id="PTHR18968">
    <property type="entry name" value="THIAMINE PYROPHOSPHATE ENZYMES"/>
    <property type="match status" value="1"/>
</dbReference>
<feature type="domain" description="Thiamine pyrophosphate enzyme central" evidence="4">
    <location>
        <begin position="189"/>
        <end position="321"/>
    </location>
</feature>
<dbReference type="InterPro" id="IPR012000">
    <property type="entry name" value="Thiamin_PyroP_enz_cen_dom"/>
</dbReference>
<sequence>MNIAELIVASLEKAGVIAAFGVPGEENTHLMQALEASRIEVILTRHEQAAAFMASVHARITGKPAMCFATLGPGATNLITGVADAQLDHAPMFVVTGQGARERIGKTVSHQLIDLERLFKPVTKFSRTLMHKDEVSGLVAEALRRAQDPHPGAVHLSLPEDLAGEQTDARPKSAPEPLPATAAPKAIGDALEILKSAQHPMIVAGNGVIRARAGHDVQLFAEATGIPLATTFMAKGILPADHPLHLHCVGQPFEDHIDKAFRTRDLIIAVGFDPVEVPPQSITAGGAIPVLHVGENPAALEHDWFIRGDVAGDVAKTMRSLTAGLDGRTWEEDDRIVAVRKEITEQRTRHHGSDDNALHPADVLRKIEASLTHDTFVVSGVGTHKMEVARYLAARKPNQIIIPNGLAGMGLALPGAIAAAHLGRHGRVMAICGDGEFLMNVQEMETADRLGLSLTVVMFEDKGYGLIKAKQQADTGGHTPLSFGNPEWDSLATSFGWQHIRTETLETLETALEDQRTGLTLITLPIDYGDALKKDSSPV</sequence>
<evidence type="ECO:0000313" key="7">
    <source>
        <dbReference type="EMBL" id="ABG32015.1"/>
    </source>
</evidence>
<evidence type="ECO:0000256" key="2">
    <source>
        <dbReference type="ARBA" id="ARBA00023052"/>
    </source>
</evidence>
<dbReference type="Pfam" id="PF00205">
    <property type="entry name" value="TPP_enzyme_M"/>
    <property type="match status" value="1"/>
</dbReference>
<keyword evidence="2 3" id="KW-0786">Thiamine pyrophosphate</keyword>
<dbReference type="Proteomes" id="UP000007029">
    <property type="component" value="Chromosome"/>
</dbReference>
<feature type="domain" description="Thiamine pyrophosphate enzyme TPP-binding" evidence="5">
    <location>
        <begin position="380"/>
        <end position="515"/>
    </location>
</feature>
<dbReference type="InterPro" id="IPR045229">
    <property type="entry name" value="TPP_enz"/>
</dbReference>
<dbReference type="FunFam" id="3.40.50.970:FF:000007">
    <property type="entry name" value="Acetolactate synthase"/>
    <property type="match status" value="1"/>
</dbReference>
<gene>
    <name evidence="7" type="primary">ilvB</name>
    <name evidence="7" type="ordered locus">RD1_2449</name>
</gene>
<dbReference type="Pfam" id="PF02775">
    <property type="entry name" value="TPP_enzyme_C"/>
    <property type="match status" value="1"/>
</dbReference>
<comment type="similarity">
    <text evidence="1 3">Belongs to the TPP enzyme family.</text>
</comment>
<feature type="domain" description="Thiamine pyrophosphate enzyme N-terminal TPP-binding" evidence="6">
    <location>
        <begin position="1"/>
        <end position="115"/>
    </location>
</feature>
<dbReference type="Pfam" id="PF02776">
    <property type="entry name" value="TPP_enzyme_N"/>
    <property type="match status" value="1"/>
</dbReference>
<dbReference type="SUPFAM" id="SSF52518">
    <property type="entry name" value="Thiamin diphosphate-binding fold (THDP-binding)"/>
    <property type="match status" value="2"/>
</dbReference>
<dbReference type="Gene3D" id="3.40.50.1220">
    <property type="entry name" value="TPP-binding domain"/>
    <property type="match status" value="1"/>
</dbReference>
<organism evidence="7 8">
    <name type="scientific">Roseobacter denitrificans (strain ATCC 33942 / OCh 114)</name>
    <name type="common">Erythrobacter sp. (strain OCh 114)</name>
    <name type="synonym">Roseobacter denitrificans</name>
    <dbReference type="NCBI Taxonomy" id="375451"/>
    <lineage>
        <taxon>Bacteria</taxon>
        <taxon>Pseudomonadati</taxon>
        <taxon>Pseudomonadota</taxon>
        <taxon>Alphaproteobacteria</taxon>
        <taxon>Rhodobacterales</taxon>
        <taxon>Roseobacteraceae</taxon>
        <taxon>Roseobacter</taxon>
    </lineage>
</organism>
<dbReference type="GO" id="GO:0050660">
    <property type="term" value="F:flavin adenine dinucleotide binding"/>
    <property type="evidence" value="ECO:0007669"/>
    <property type="project" value="TreeGrafter"/>
</dbReference>
<protein>
    <submittedName>
        <fullName evidence="7">Acetolactate synthase</fullName>
        <ecNumber evidence="7">2.2.1.6</ecNumber>
    </submittedName>
</protein>
<dbReference type="GO" id="GO:0003984">
    <property type="term" value="F:acetolactate synthase activity"/>
    <property type="evidence" value="ECO:0007669"/>
    <property type="project" value="UniProtKB-EC"/>
</dbReference>
<proteinExistence type="inferred from homology"/>
<dbReference type="HOGENOM" id="CLU_013748_3_2_5"/>
<dbReference type="EMBL" id="CP000362">
    <property type="protein sequence ID" value="ABG32015.1"/>
    <property type="molecule type" value="Genomic_DNA"/>
</dbReference>
<dbReference type="EC" id="2.2.1.6" evidence="7"/>
<evidence type="ECO:0000259" key="5">
    <source>
        <dbReference type="Pfam" id="PF02775"/>
    </source>
</evidence>
<evidence type="ECO:0000256" key="3">
    <source>
        <dbReference type="RuleBase" id="RU362132"/>
    </source>
</evidence>
<dbReference type="STRING" id="375451.RD1_2449"/>
<dbReference type="InterPro" id="IPR011766">
    <property type="entry name" value="TPP_enzyme_TPP-bd"/>
</dbReference>
<evidence type="ECO:0000256" key="1">
    <source>
        <dbReference type="ARBA" id="ARBA00007812"/>
    </source>
</evidence>
<dbReference type="OrthoDB" id="4494979at2"/>